<name>A0A8S2Z523_9BILA</name>
<evidence type="ECO:0000313" key="2">
    <source>
        <dbReference type="EMBL" id="CAF4606725.1"/>
    </source>
</evidence>
<feature type="compositionally biased region" description="Polar residues" evidence="1">
    <location>
        <begin position="70"/>
        <end position="80"/>
    </location>
</feature>
<evidence type="ECO:0000256" key="1">
    <source>
        <dbReference type="SAM" id="MobiDB-lite"/>
    </source>
</evidence>
<dbReference type="Proteomes" id="UP000681720">
    <property type="component" value="Unassembled WGS sequence"/>
</dbReference>
<accession>A0A8S2Z523</accession>
<feature type="non-terminal residue" evidence="2">
    <location>
        <position position="80"/>
    </location>
</feature>
<organism evidence="2 3">
    <name type="scientific">Rotaria magnacalcarata</name>
    <dbReference type="NCBI Taxonomy" id="392030"/>
    <lineage>
        <taxon>Eukaryota</taxon>
        <taxon>Metazoa</taxon>
        <taxon>Spiralia</taxon>
        <taxon>Gnathifera</taxon>
        <taxon>Rotifera</taxon>
        <taxon>Eurotatoria</taxon>
        <taxon>Bdelloidea</taxon>
        <taxon>Philodinida</taxon>
        <taxon>Philodinidae</taxon>
        <taxon>Rotaria</taxon>
    </lineage>
</organism>
<protein>
    <submittedName>
        <fullName evidence="2">Uncharacterized protein</fullName>
    </submittedName>
</protein>
<reference evidence="2" key="1">
    <citation type="submission" date="2021-02" db="EMBL/GenBank/DDBJ databases">
        <authorList>
            <person name="Nowell W R."/>
        </authorList>
    </citation>
    <scope>NUCLEOTIDE SEQUENCE</scope>
</reference>
<dbReference type="AlphaFoldDB" id="A0A8S2Z523"/>
<sequence>NSRYYEYNDESKGDQQRFSNGTRKSSSTFDVHRGDDFQKKIMFYEKNGSPNNNNNNDSSRRSTTFQQSSPIPSTAKPSND</sequence>
<feature type="compositionally biased region" description="Polar residues" evidence="1">
    <location>
        <begin position="16"/>
        <end position="29"/>
    </location>
</feature>
<feature type="region of interest" description="Disordered" evidence="1">
    <location>
        <begin position="1"/>
        <end position="80"/>
    </location>
</feature>
<gene>
    <name evidence="2" type="ORF">GIL414_LOCUS39169</name>
</gene>
<comment type="caution">
    <text evidence="2">The sequence shown here is derived from an EMBL/GenBank/DDBJ whole genome shotgun (WGS) entry which is preliminary data.</text>
</comment>
<proteinExistence type="predicted"/>
<evidence type="ECO:0000313" key="3">
    <source>
        <dbReference type="Proteomes" id="UP000681720"/>
    </source>
</evidence>
<feature type="compositionally biased region" description="Basic and acidic residues" evidence="1">
    <location>
        <begin position="30"/>
        <end position="43"/>
    </location>
</feature>
<feature type="compositionally biased region" description="Low complexity" evidence="1">
    <location>
        <begin position="51"/>
        <end position="69"/>
    </location>
</feature>
<dbReference type="EMBL" id="CAJOBJ010105379">
    <property type="protein sequence ID" value="CAF4606725.1"/>
    <property type="molecule type" value="Genomic_DNA"/>
</dbReference>
<feature type="non-terminal residue" evidence="2">
    <location>
        <position position="1"/>
    </location>
</feature>